<organism evidence="3 4">
    <name type="scientific">Aspergillus sergii</name>
    <dbReference type="NCBI Taxonomy" id="1034303"/>
    <lineage>
        <taxon>Eukaryota</taxon>
        <taxon>Fungi</taxon>
        <taxon>Dikarya</taxon>
        <taxon>Ascomycota</taxon>
        <taxon>Pezizomycotina</taxon>
        <taxon>Eurotiomycetes</taxon>
        <taxon>Eurotiomycetidae</taxon>
        <taxon>Eurotiales</taxon>
        <taxon>Aspergillaceae</taxon>
        <taxon>Aspergillus</taxon>
        <taxon>Aspergillus subgen. Circumdati</taxon>
    </lineage>
</organism>
<dbReference type="Pfam" id="PF01425">
    <property type="entry name" value="Amidase"/>
    <property type="match status" value="1"/>
</dbReference>
<sequence>MATETIGSIVTTSTRAGLYALKPTAGVQDTTGLYTMTEFFDSPGPMAKSAADVRVLSEVILDHLLDSSKLGPWEGLSVDFLDPKDWSMSPNFCTQFEGTAEQMADEYEETVSALRNGGCPLKYPIHCKDPSVLPNTILPIAYWDFKNVCIPKFFRSFDECSVASVADIVMFNKENSKKALPAPFVEQNDLEGAMNTIEEKEQIDEMKQELRKAARDALDEVFDKEKINIMAAPGDSPLCVHASAADNNSPSVHLIRCC</sequence>
<dbReference type="PANTHER" id="PTHR42678">
    <property type="entry name" value="AMIDASE"/>
    <property type="match status" value="1"/>
</dbReference>
<keyword evidence="4" id="KW-1185">Reference proteome</keyword>
<dbReference type="SUPFAM" id="SSF75304">
    <property type="entry name" value="Amidase signature (AS) enzymes"/>
    <property type="match status" value="1"/>
</dbReference>
<dbReference type="EMBL" id="ML741817">
    <property type="protein sequence ID" value="KAE8324521.1"/>
    <property type="molecule type" value="Genomic_DNA"/>
</dbReference>
<dbReference type="PANTHER" id="PTHR42678:SF34">
    <property type="entry name" value="OS04G0183300 PROTEIN"/>
    <property type="match status" value="1"/>
</dbReference>
<protein>
    <recommendedName>
        <fullName evidence="2">Amidase domain-containing protein</fullName>
    </recommendedName>
</protein>
<evidence type="ECO:0000313" key="3">
    <source>
        <dbReference type="EMBL" id="KAE8324521.1"/>
    </source>
</evidence>
<feature type="coiled-coil region" evidence="1">
    <location>
        <begin position="193"/>
        <end position="220"/>
    </location>
</feature>
<dbReference type="Proteomes" id="UP000325945">
    <property type="component" value="Unassembled WGS sequence"/>
</dbReference>
<evidence type="ECO:0000256" key="1">
    <source>
        <dbReference type="SAM" id="Coils"/>
    </source>
</evidence>
<dbReference type="InterPro" id="IPR023631">
    <property type="entry name" value="Amidase_dom"/>
</dbReference>
<keyword evidence="1" id="KW-0175">Coiled coil</keyword>
<reference evidence="4" key="1">
    <citation type="submission" date="2019-04" db="EMBL/GenBank/DDBJ databases">
        <title>Friends and foes A comparative genomics studyof 23 Aspergillus species from section Flavi.</title>
        <authorList>
            <consortium name="DOE Joint Genome Institute"/>
            <person name="Kjaerbolling I."/>
            <person name="Vesth T."/>
            <person name="Frisvad J.C."/>
            <person name="Nybo J.L."/>
            <person name="Theobald S."/>
            <person name="Kildgaard S."/>
            <person name="Isbrandt T."/>
            <person name="Kuo A."/>
            <person name="Sato A."/>
            <person name="Lyhne E.K."/>
            <person name="Kogle M.E."/>
            <person name="Wiebenga A."/>
            <person name="Kun R.S."/>
            <person name="Lubbers R.J."/>
            <person name="Makela M.R."/>
            <person name="Barry K."/>
            <person name="Chovatia M."/>
            <person name="Clum A."/>
            <person name="Daum C."/>
            <person name="Haridas S."/>
            <person name="He G."/>
            <person name="LaButti K."/>
            <person name="Lipzen A."/>
            <person name="Mondo S."/>
            <person name="Riley R."/>
            <person name="Salamov A."/>
            <person name="Simmons B.A."/>
            <person name="Magnuson J.K."/>
            <person name="Henrissat B."/>
            <person name="Mortensen U.H."/>
            <person name="Larsen T.O."/>
            <person name="Devries R.P."/>
            <person name="Grigoriev I.V."/>
            <person name="Machida M."/>
            <person name="Baker S.E."/>
            <person name="Andersen M.R."/>
        </authorList>
    </citation>
    <scope>NUCLEOTIDE SEQUENCE [LARGE SCALE GENOMIC DNA]</scope>
    <source>
        <strain evidence="4">CBS 130017</strain>
    </source>
</reference>
<feature type="domain" description="Amidase" evidence="2">
    <location>
        <begin position="2"/>
        <end position="233"/>
    </location>
</feature>
<gene>
    <name evidence="3" type="ORF">BDV39DRAFT_207816</name>
</gene>
<dbReference type="AlphaFoldDB" id="A0A5N6WUF9"/>
<accession>A0A5N6WUF9</accession>
<dbReference type="Gene3D" id="3.90.1300.10">
    <property type="entry name" value="Amidase signature (AS) domain"/>
    <property type="match status" value="1"/>
</dbReference>
<evidence type="ECO:0000259" key="2">
    <source>
        <dbReference type="Pfam" id="PF01425"/>
    </source>
</evidence>
<dbReference type="InterPro" id="IPR036928">
    <property type="entry name" value="AS_sf"/>
</dbReference>
<proteinExistence type="predicted"/>
<name>A0A5N6WUF9_9EURO</name>
<evidence type="ECO:0000313" key="4">
    <source>
        <dbReference type="Proteomes" id="UP000325945"/>
    </source>
</evidence>